<accession>A0A369KW91</accession>
<protein>
    <submittedName>
        <fullName evidence="2">PilZ domain-containing protein</fullName>
    </submittedName>
</protein>
<dbReference type="EMBL" id="QOVW01000085">
    <property type="protein sequence ID" value="RDB35446.1"/>
    <property type="molecule type" value="Genomic_DNA"/>
</dbReference>
<dbReference type="RefSeq" id="WP_338636369.1">
    <property type="nucleotide sequence ID" value="NZ_CP146516.1"/>
</dbReference>
<reference evidence="2" key="1">
    <citation type="submission" date="2018-04" db="EMBL/GenBank/DDBJ databases">
        <title>Draft genome sequence of the Candidatus Spirobacillus cienkowskii, a pathogen of freshwater Daphnia species, reconstructed from hemolymph metagenomic reads.</title>
        <authorList>
            <person name="Bresciani L."/>
            <person name="Lemos L.N."/>
            <person name="Wale N."/>
            <person name="Lin J.Y."/>
            <person name="Fernandes G.R."/>
            <person name="Duffy M.A."/>
            <person name="Rodrigues J.M."/>
        </authorList>
    </citation>
    <scope>NUCLEOTIDE SEQUENCE [LARGE SCALE GENOMIC DNA]</scope>
    <source>
        <strain evidence="2">Binning01</strain>
    </source>
</reference>
<comment type="caution">
    <text evidence="2">The sequence shown here is derived from an EMBL/GenBank/DDBJ whole genome shotgun (WGS) entry which is preliminary data.</text>
</comment>
<dbReference type="GO" id="GO:0035438">
    <property type="term" value="F:cyclic-di-GMP binding"/>
    <property type="evidence" value="ECO:0007669"/>
    <property type="project" value="InterPro"/>
</dbReference>
<proteinExistence type="predicted"/>
<dbReference type="AlphaFoldDB" id="A0A369KW91"/>
<evidence type="ECO:0000259" key="1">
    <source>
        <dbReference type="Pfam" id="PF07238"/>
    </source>
</evidence>
<dbReference type="InterPro" id="IPR009875">
    <property type="entry name" value="PilZ_domain"/>
</dbReference>
<dbReference type="SUPFAM" id="SSF141371">
    <property type="entry name" value="PilZ domain-like"/>
    <property type="match status" value="1"/>
</dbReference>
<sequence>MTKSSKDKRKSIRHEVELVVSISINQKIVAKNNVFKNLSESGCLVSISNKYNFKVGDKVTVLFEDELLINDLVFEPIEAVVRHITTNELVALVGFEFINVSLKNKKTIKSIIDNKFLIKKFPKAWQISR</sequence>
<name>A0A369KW91_9BACT</name>
<dbReference type="Gene3D" id="2.40.10.220">
    <property type="entry name" value="predicted glycosyltransferase like domains"/>
    <property type="match status" value="1"/>
</dbReference>
<dbReference type="Proteomes" id="UP000253934">
    <property type="component" value="Unassembled WGS sequence"/>
</dbReference>
<evidence type="ECO:0000313" key="2">
    <source>
        <dbReference type="EMBL" id="RDB35446.1"/>
    </source>
</evidence>
<organism evidence="2 3">
    <name type="scientific">Spirobacillus cienkowskii</name>
    <dbReference type="NCBI Taxonomy" id="495820"/>
    <lineage>
        <taxon>Bacteria</taxon>
        <taxon>Pseudomonadati</taxon>
        <taxon>Bdellovibrionota</taxon>
        <taxon>Oligoflexia</taxon>
        <taxon>Silvanigrellales</taxon>
        <taxon>Spirobacillus</taxon>
    </lineage>
</organism>
<feature type="domain" description="PilZ" evidence="1">
    <location>
        <begin position="7"/>
        <end position="112"/>
    </location>
</feature>
<dbReference type="Pfam" id="PF07238">
    <property type="entry name" value="PilZ"/>
    <property type="match status" value="1"/>
</dbReference>
<gene>
    <name evidence="2" type="ORF">DCC88_10075</name>
</gene>
<evidence type="ECO:0000313" key="3">
    <source>
        <dbReference type="Proteomes" id="UP000253934"/>
    </source>
</evidence>
<keyword evidence="3" id="KW-1185">Reference proteome</keyword>